<accession>A0A0F9WJ16</accession>
<keyword evidence="2" id="KW-1185">Reference proteome</keyword>
<protein>
    <submittedName>
        <fullName evidence="1">Uncharacterized protein</fullName>
    </submittedName>
</protein>
<dbReference type="EMBL" id="JPQZ01000002">
    <property type="protein sequence ID" value="KKO76540.1"/>
    <property type="molecule type" value="Genomic_DNA"/>
</dbReference>
<organism evidence="1 2">
    <name type="scientific">Vairimorpha ceranae</name>
    <dbReference type="NCBI Taxonomy" id="40302"/>
    <lineage>
        <taxon>Eukaryota</taxon>
        <taxon>Fungi</taxon>
        <taxon>Fungi incertae sedis</taxon>
        <taxon>Microsporidia</taxon>
        <taxon>Nosematidae</taxon>
        <taxon>Vairimorpha</taxon>
    </lineage>
</organism>
<proteinExistence type="predicted"/>
<sequence>MLQQKKQCEEILNMIRICIFARVCQKCGSKIVQYGISMVRCKDKFCKIRYSIFKHTAFFSLKISPSTFLKIIGLFLTIFHSSLFQELQIY</sequence>
<evidence type="ECO:0000313" key="1">
    <source>
        <dbReference type="EMBL" id="KKO76540.1"/>
    </source>
</evidence>
<dbReference type="VEuPathDB" id="MicrosporidiaDB:AAJ76_200072272"/>
<dbReference type="Proteomes" id="UP000034350">
    <property type="component" value="Unassembled WGS sequence"/>
</dbReference>
<comment type="caution">
    <text evidence="1">The sequence shown here is derived from an EMBL/GenBank/DDBJ whole genome shotgun (WGS) entry which is preliminary data.</text>
</comment>
<dbReference type="GeneID" id="36319439"/>
<dbReference type="AlphaFoldDB" id="A0A0F9WJ16"/>
<dbReference type="RefSeq" id="XP_024332282.1">
    <property type="nucleotide sequence ID" value="XM_024474515.1"/>
</dbReference>
<gene>
    <name evidence="1" type="ORF">AAJ76_200072272</name>
</gene>
<reference evidence="1 2" key="1">
    <citation type="journal article" date="2015" name="Environ. Microbiol.">
        <title>Genome analyses suggest the presence of polyploidy and recent human-driven expansions in eight global populations of the honeybee pathogen Nosema ceranae.</title>
        <authorList>
            <person name="Pelin A."/>
            <person name="Selman M."/>
            <person name="Aris-Brosou S."/>
            <person name="Farinelli L."/>
            <person name="Corradi N."/>
        </authorList>
    </citation>
    <scope>NUCLEOTIDE SEQUENCE [LARGE SCALE GENOMIC DNA]</scope>
    <source>
        <strain evidence="1 2">PA08 1199</strain>
    </source>
</reference>
<name>A0A0F9WJ16_9MICR</name>
<evidence type="ECO:0000313" key="2">
    <source>
        <dbReference type="Proteomes" id="UP000034350"/>
    </source>
</evidence>